<keyword evidence="6 7" id="KW-0472">Membrane</keyword>
<comment type="subcellular location">
    <subcellularLocation>
        <location evidence="1 7">Cell inner membrane</location>
        <topology evidence="1 7">Multi-pass membrane protein</topology>
    </subcellularLocation>
</comment>
<comment type="caution">
    <text evidence="7">Lacks conserved residue(s) required for the propagation of feature annotation.</text>
</comment>
<keyword evidence="5 7" id="KW-1133">Transmembrane helix</keyword>
<feature type="transmembrane region" description="Helical" evidence="7">
    <location>
        <begin position="273"/>
        <end position="295"/>
    </location>
</feature>
<keyword evidence="4 7" id="KW-0812">Transmembrane</keyword>
<dbReference type="InterPro" id="IPR004681">
    <property type="entry name" value="TRAP_DctM"/>
</dbReference>
<organism evidence="9 10">
    <name type="scientific">Azospirillum brasilense</name>
    <dbReference type="NCBI Taxonomy" id="192"/>
    <lineage>
        <taxon>Bacteria</taxon>
        <taxon>Pseudomonadati</taxon>
        <taxon>Pseudomonadota</taxon>
        <taxon>Alphaproteobacteria</taxon>
        <taxon>Rhodospirillales</taxon>
        <taxon>Azospirillaceae</taxon>
        <taxon>Azospirillum</taxon>
    </lineage>
</organism>
<evidence type="ECO:0000256" key="6">
    <source>
        <dbReference type="ARBA" id="ARBA00023136"/>
    </source>
</evidence>
<dbReference type="PIRSF" id="PIRSF006066">
    <property type="entry name" value="HI0050"/>
    <property type="match status" value="1"/>
</dbReference>
<dbReference type="RefSeq" id="WP_094303738.1">
    <property type="nucleotide sequence ID" value="NZ_NOWT01000011.1"/>
</dbReference>
<feature type="transmembrane region" description="Helical" evidence="7">
    <location>
        <begin position="138"/>
        <end position="161"/>
    </location>
</feature>
<protein>
    <recommendedName>
        <fullName evidence="7">TRAP transporter large permease protein</fullName>
    </recommendedName>
</protein>
<evidence type="ECO:0000256" key="1">
    <source>
        <dbReference type="ARBA" id="ARBA00004429"/>
    </source>
</evidence>
<accession>A0A235HDC2</accession>
<dbReference type="GO" id="GO:0022857">
    <property type="term" value="F:transmembrane transporter activity"/>
    <property type="evidence" value="ECO:0007669"/>
    <property type="project" value="UniProtKB-UniRule"/>
</dbReference>
<dbReference type="GO" id="GO:0005886">
    <property type="term" value="C:plasma membrane"/>
    <property type="evidence" value="ECO:0007669"/>
    <property type="project" value="UniProtKB-SubCell"/>
</dbReference>
<dbReference type="Proteomes" id="UP000215367">
    <property type="component" value="Unassembled WGS sequence"/>
</dbReference>
<evidence type="ECO:0000313" key="9">
    <source>
        <dbReference type="EMBL" id="OYD83819.1"/>
    </source>
</evidence>
<evidence type="ECO:0000259" key="8">
    <source>
        <dbReference type="Pfam" id="PF06808"/>
    </source>
</evidence>
<comment type="subunit">
    <text evidence="7">The complex comprises the extracytoplasmic solute receptor protein and the two transmembrane proteins.</text>
</comment>
<dbReference type="Pfam" id="PF06808">
    <property type="entry name" value="DctM"/>
    <property type="match status" value="1"/>
</dbReference>
<evidence type="ECO:0000256" key="3">
    <source>
        <dbReference type="ARBA" id="ARBA00022519"/>
    </source>
</evidence>
<keyword evidence="7" id="KW-0813">Transport</keyword>
<reference evidence="9 10" key="1">
    <citation type="submission" date="2017-07" db="EMBL/GenBank/DDBJ databases">
        <title>Whole genome sequence of Azospirillum brasilense 2A1, a potential biofertilizer strain.</title>
        <authorList>
            <person name="Fontana C.A."/>
            <person name="Toffoli L.M."/>
            <person name="Salazar S.M."/>
            <person name="Puglisi E."/>
            <person name="Pedraza R."/>
            <person name="Bassi D."/>
            <person name="Cocconcelli P.S."/>
        </authorList>
    </citation>
    <scope>NUCLEOTIDE SEQUENCE [LARGE SCALE GENOMIC DNA]</scope>
    <source>
        <strain evidence="9 10">2A1</strain>
        <plasmid evidence="9">unnamed</plasmid>
    </source>
</reference>
<proteinExistence type="inferred from homology"/>
<feature type="transmembrane region" description="Helical" evidence="7">
    <location>
        <begin position="80"/>
        <end position="103"/>
    </location>
</feature>
<comment type="function">
    <text evidence="7">Part of the tripartite ATP-independent periplasmic (TRAP) transport system.</text>
</comment>
<dbReference type="NCBIfam" id="TIGR00786">
    <property type="entry name" value="dctM"/>
    <property type="match status" value="1"/>
</dbReference>
<feature type="transmembrane region" description="Helical" evidence="7">
    <location>
        <begin position="242"/>
        <end position="261"/>
    </location>
</feature>
<keyword evidence="3 7" id="KW-0997">Cell inner membrane</keyword>
<evidence type="ECO:0000256" key="4">
    <source>
        <dbReference type="ARBA" id="ARBA00022692"/>
    </source>
</evidence>
<comment type="similarity">
    <text evidence="7">Belongs to the TRAP transporter large permease family.</text>
</comment>
<sequence length="429" mass="44475">MIPLLLFAGFFLLLFLGVPIGAGLALAGAVAIALEGSGFLSLSTTVYTGVAKYPLLAIPMFVLTGLIFERSGVAARLVAFALAVVGKRQGALPAVAIVVAMFMGGISGSGPATSAAVGAVMTAAMLKEGYPRAFTASVIGAAAATDILIPPSIAFIVYSILVPQASVPALFAAGIVPGILAGLALIVPAVWMSRRHGFGEVAREGEARPPLWPAFREAVWGLMAPVVILGGLRGGLFTPTEAAVVAAAYGLFVGFFVYRTLTLRDLYGLLVEAAEVSGVILTVVALAGVFAWATATLGIIDPVARGILALGIGEYGVLALLIAVLVVIGMFLDGVSTFLILLPILVPIANHFHWDLVWFGVILTMKLAIGQFTPPMAVNLMVTCKIAGTTMEATVRWVGWLIVAMFVALALVAALPQLALWIPHTLGYE</sequence>
<feature type="transmembrane region" description="Helical" evidence="7">
    <location>
        <begin position="167"/>
        <end position="191"/>
    </location>
</feature>
<comment type="caution">
    <text evidence="9">The sequence shown here is derived from an EMBL/GenBank/DDBJ whole genome shotgun (WGS) entry which is preliminary data.</text>
</comment>
<evidence type="ECO:0000313" key="10">
    <source>
        <dbReference type="Proteomes" id="UP000215367"/>
    </source>
</evidence>
<keyword evidence="2" id="KW-1003">Cell membrane</keyword>
<dbReference type="InterPro" id="IPR010656">
    <property type="entry name" value="DctM"/>
</dbReference>
<dbReference type="AlphaFoldDB" id="A0A235HDC2"/>
<evidence type="ECO:0000256" key="2">
    <source>
        <dbReference type="ARBA" id="ARBA00022475"/>
    </source>
</evidence>
<gene>
    <name evidence="9" type="ORF">CHT98_13620</name>
</gene>
<name>A0A235HDC2_AZOBR</name>
<geneLocation type="plasmid" evidence="9">
    <name>unnamed</name>
</geneLocation>
<dbReference type="EMBL" id="NOWT01000011">
    <property type="protein sequence ID" value="OYD83819.1"/>
    <property type="molecule type" value="Genomic_DNA"/>
</dbReference>
<feature type="transmembrane region" description="Helical" evidence="7">
    <location>
        <begin position="397"/>
        <end position="422"/>
    </location>
</feature>
<dbReference type="PANTHER" id="PTHR33362:SF5">
    <property type="entry name" value="C4-DICARBOXYLATE TRAP TRANSPORTER LARGE PERMEASE PROTEIN DCTM"/>
    <property type="match status" value="1"/>
</dbReference>
<dbReference type="PANTHER" id="PTHR33362">
    <property type="entry name" value="SIALIC ACID TRAP TRANSPORTER PERMEASE PROTEIN SIAT-RELATED"/>
    <property type="match status" value="1"/>
</dbReference>
<feature type="transmembrane region" description="Helical" evidence="7">
    <location>
        <begin position="356"/>
        <end position="377"/>
    </location>
</feature>
<feature type="transmembrane region" description="Helical" evidence="7">
    <location>
        <begin position="51"/>
        <end position="68"/>
    </location>
</feature>
<keyword evidence="9" id="KW-0614">Plasmid</keyword>
<feature type="transmembrane region" description="Helical" evidence="7">
    <location>
        <begin position="315"/>
        <end position="344"/>
    </location>
</feature>
<evidence type="ECO:0000256" key="5">
    <source>
        <dbReference type="ARBA" id="ARBA00022989"/>
    </source>
</evidence>
<evidence type="ECO:0000256" key="7">
    <source>
        <dbReference type="RuleBase" id="RU369079"/>
    </source>
</evidence>
<feature type="domain" description="TRAP C4-dicarboxylate transport system permease DctM subunit" evidence="8">
    <location>
        <begin position="7"/>
        <end position="418"/>
    </location>
</feature>
<feature type="transmembrane region" description="Helical" evidence="7">
    <location>
        <begin position="218"/>
        <end position="236"/>
    </location>
</feature>